<dbReference type="InterPro" id="IPR018247">
    <property type="entry name" value="EF_Hand_1_Ca_BS"/>
</dbReference>
<evidence type="ECO:0000256" key="1">
    <source>
        <dbReference type="ARBA" id="ARBA00022723"/>
    </source>
</evidence>
<dbReference type="CDD" id="cd00051">
    <property type="entry name" value="EFh"/>
    <property type="match status" value="1"/>
</dbReference>
<feature type="domain" description="EF-hand" evidence="4">
    <location>
        <begin position="84"/>
        <end position="119"/>
    </location>
</feature>
<dbReference type="SUPFAM" id="SSF47473">
    <property type="entry name" value="EF-hand"/>
    <property type="match status" value="1"/>
</dbReference>
<name>A0A0N5CJC1_THECL</name>
<protein>
    <submittedName>
        <fullName evidence="7">Calcyphosin-like protein</fullName>
    </submittedName>
</protein>
<dbReference type="InterPro" id="IPR002048">
    <property type="entry name" value="EF_hand_dom"/>
</dbReference>
<dbReference type="PANTHER" id="PTHR34524">
    <property type="entry name" value="CALCYPHOSIN"/>
    <property type="match status" value="1"/>
</dbReference>
<evidence type="ECO:0000313" key="7">
    <source>
        <dbReference type="WBParaSite" id="TCLT_0000012101-mRNA-1"/>
    </source>
</evidence>
<gene>
    <name evidence="5" type="ORF">TCLT_LOCUS122</name>
</gene>
<dbReference type="Pfam" id="PF13202">
    <property type="entry name" value="EF-hand_5"/>
    <property type="match status" value="1"/>
</dbReference>
<sequence length="214" mass="24692">MELCNSVVNIREGTMSEEELKRKASKELKTAKDPLERLRLQCLIRGNAGIKSLGRSFRIMDDSGDRKLDLEEFRKGLHNFSVNIPNEEIEQLFKKFDKDGSGYIDFNEFLPPLSKTRVSLIDAAFKKFDKTGDGVVTIEDMEEVYHADRHPKYLSGEKSREDIFKDFLKNFEASGHVDGKVTKEEFLNYYCGVSASVDTDAYFDLMMRNAWKLY</sequence>
<keyword evidence="2" id="KW-0677">Repeat</keyword>
<dbReference type="AlphaFoldDB" id="A0A0N5CJC1"/>
<reference evidence="7" key="1">
    <citation type="submission" date="2017-02" db="UniProtKB">
        <authorList>
            <consortium name="WormBaseParasite"/>
        </authorList>
    </citation>
    <scope>IDENTIFICATION</scope>
</reference>
<keyword evidence="3" id="KW-0106">Calcium</keyword>
<dbReference type="PROSITE" id="PS00018">
    <property type="entry name" value="EF_HAND_1"/>
    <property type="match status" value="2"/>
</dbReference>
<dbReference type="Gene3D" id="1.10.238.10">
    <property type="entry name" value="EF-hand"/>
    <property type="match status" value="2"/>
</dbReference>
<proteinExistence type="predicted"/>
<dbReference type="PROSITE" id="PS50222">
    <property type="entry name" value="EF_HAND_2"/>
    <property type="match status" value="3"/>
</dbReference>
<dbReference type="Proteomes" id="UP000276776">
    <property type="component" value="Unassembled WGS sequence"/>
</dbReference>
<dbReference type="EMBL" id="UYYF01000007">
    <property type="protein sequence ID" value="VDM94958.1"/>
    <property type="molecule type" value="Genomic_DNA"/>
</dbReference>
<dbReference type="InterPro" id="IPR011992">
    <property type="entry name" value="EF-hand-dom_pair"/>
</dbReference>
<dbReference type="PANTHER" id="PTHR34524:SF6">
    <property type="entry name" value="CALCYPHOSINE LIKE"/>
    <property type="match status" value="1"/>
</dbReference>
<dbReference type="SMART" id="SM00054">
    <property type="entry name" value="EFh"/>
    <property type="match status" value="3"/>
</dbReference>
<reference evidence="5 6" key="2">
    <citation type="submission" date="2018-11" db="EMBL/GenBank/DDBJ databases">
        <authorList>
            <consortium name="Pathogen Informatics"/>
        </authorList>
    </citation>
    <scope>NUCLEOTIDE SEQUENCE [LARGE SCALE GENOMIC DNA]</scope>
</reference>
<dbReference type="Pfam" id="PF13499">
    <property type="entry name" value="EF-hand_7"/>
    <property type="match status" value="1"/>
</dbReference>
<dbReference type="STRING" id="103827.A0A0N5CJC1"/>
<accession>A0A0N5CJC1</accession>
<dbReference type="InterPro" id="IPR051581">
    <property type="entry name" value="Ca-bind"/>
</dbReference>
<dbReference type="WBParaSite" id="TCLT_0000012101-mRNA-1">
    <property type="protein sequence ID" value="TCLT_0000012101-mRNA-1"/>
    <property type="gene ID" value="TCLT_0000012101"/>
</dbReference>
<keyword evidence="6" id="KW-1185">Reference proteome</keyword>
<dbReference type="GO" id="GO:0005509">
    <property type="term" value="F:calcium ion binding"/>
    <property type="evidence" value="ECO:0007669"/>
    <property type="project" value="InterPro"/>
</dbReference>
<organism evidence="7">
    <name type="scientific">Thelazia callipaeda</name>
    <name type="common">Oriental eyeworm</name>
    <name type="synonym">Parasitic nematode</name>
    <dbReference type="NCBI Taxonomy" id="103827"/>
    <lineage>
        <taxon>Eukaryota</taxon>
        <taxon>Metazoa</taxon>
        <taxon>Ecdysozoa</taxon>
        <taxon>Nematoda</taxon>
        <taxon>Chromadorea</taxon>
        <taxon>Rhabditida</taxon>
        <taxon>Spirurina</taxon>
        <taxon>Spiruromorpha</taxon>
        <taxon>Thelazioidea</taxon>
        <taxon>Thelaziidae</taxon>
        <taxon>Thelazia</taxon>
    </lineage>
</organism>
<evidence type="ECO:0000313" key="6">
    <source>
        <dbReference type="Proteomes" id="UP000276776"/>
    </source>
</evidence>
<evidence type="ECO:0000313" key="5">
    <source>
        <dbReference type="EMBL" id="VDM94958.1"/>
    </source>
</evidence>
<evidence type="ECO:0000259" key="4">
    <source>
        <dbReference type="PROSITE" id="PS50222"/>
    </source>
</evidence>
<feature type="domain" description="EF-hand" evidence="4">
    <location>
        <begin position="121"/>
        <end position="151"/>
    </location>
</feature>
<keyword evidence="1" id="KW-0479">Metal-binding</keyword>
<evidence type="ECO:0000256" key="3">
    <source>
        <dbReference type="ARBA" id="ARBA00022837"/>
    </source>
</evidence>
<feature type="domain" description="EF-hand" evidence="4">
    <location>
        <begin position="48"/>
        <end position="83"/>
    </location>
</feature>
<dbReference type="OMA" id="VKMQRED"/>
<evidence type="ECO:0000256" key="2">
    <source>
        <dbReference type="ARBA" id="ARBA00022737"/>
    </source>
</evidence>
<dbReference type="OrthoDB" id="444540at2759"/>